<dbReference type="EMBL" id="JADIKD010000010">
    <property type="protein sequence ID" value="MFK2917617.1"/>
    <property type="molecule type" value="Genomic_DNA"/>
</dbReference>
<dbReference type="RefSeq" id="WP_379986808.1">
    <property type="nucleotide sequence ID" value="NZ_JADIKD010000010.1"/>
</dbReference>
<keyword evidence="2" id="KW-1185">Reference proteome</keyword>
<accession>A0ABW8K6P4</accession>
<name>A0ABW8K6P4_9GAMM</name>
<protein>
    <submittedName>
        <fullName evidence="1">Uncharacterized protein</fullName>
    </submittedName>
</protein>
<proteinExistence type="predicted"/>
<reference evidence="1 2" key="1">
    <citation type="submission" date="2020-10" db="EMBL/GenBank/DDBJ databases">
        <title>Phylogeny of dyella-like bacteria.</title>
        <authorList>
            <person name="Fu J."/>
        </authorList>
    </citation>
    <scope>NUCLEOTIDE SEQUENCE [LARGE SCALE GENOMIC DNA]</scope>
    <source>
        <strain evidence="1 2">BB4</strain>
    </source>
</reference>
<evidence type="ECO:0000313" key="2">
    <source>
        <dbReference type="Proteomes" id="UP001620408"/>
    </source>
</evidence>
<evidence type="ECO:0000313" key="1">
    <source>
        <dbReference type="EMBL" id="MFK2917617.1"/>
    </source>
</evidence>
<comment type="caution">
    <text evidence="1">The sequence shown here is derived from an EMBL/GenBank/DDBJ whole genome shotgun (WGS) entry which is preliminary data.</text>
</comment>
<organism evidence="1 2">
    <name type="scientific">Dyella koreensis</name>
    <dbReference type="NCBI Taxonomy" id="311235"/>
    <lineage>
        <taxon>Bacteria</taxon>
        <taxon>Pseudomonadati</taxon>
        <taxon>Pseudomonadota</taxon>
        <taxon>Gammaproteobacteria</taxon>
        <taxon>Lysobacterales</taxon>
        <taxon>Rhodanobacteraceae</taxon>
        <taxon>Dyella</taxon>
    </lineage>
</organism>
<dbReference type="Proteomes" id="UP001620408">
    <property type="component" value="Unassembled WGS sequence"/>
</dbReference>
<gene>
    <name evidence="1" type="ORF">ISS97_10130</name>
</gene>
<sequence>MFAALEFDHGLFKPQIKWVVVECSGVGRKCGGPIAFPPRRDRAYFVSPVTARADAEAYADFKNRQESGLLSDVEKHALSRAEAGDHPQRHLAYAWDHLLMADLPLSWAVLEWSGNDDEDGQRIDSAYFTHTSEAEVDAKVFAFLRESHLSKDKAQAAA</sequence>